<dbReference type="PANTHER" id="PTHR43044:SF2">
    <property type="entry name" value="POLYSULPHIDE REDUCTASE NRFD"/>
    <property type="match status" value="1"/>
</dbReference>
<dbReference type="EMBL" id="CP007511">
    <property type="protein sequence ID" value="AJE16030.1"/>
    <property type="molecule type" value="Genomic_DNA"/>
</dbReference>
<dbReference type="GO" id="GO:0005886">
    <property type="term" value="C:plasma membrane"/>
    <property type="evidence" value="ECO:0007669"/>
    <property type="project" value="UniProtKB-SubCell"/>
</dbReference>
<feature type="transmembrane region" description="Helical" evidence="7">
    <location>
        <begin position="255"/>
        <end position="276"/>
    </location>
</feature>
<name>A0A8D4C3E2_9GAMM</name>
<feature type="transmembrane region" description="Helical" evidence="7">
    <location>
        <begin position="78"/>
        <end position="98"/>
    </location>
</feature>
<evidence type="ECO:0000256" key="5">
    <source>
        <dbReference type="ARBA" id="ARBA00022989"/>
    </source>
</evidence>
<keyword evidence="6 7" id="KW-0472">Membrane</keyword>
<gene>
    <name evidence="8" type="ORF">CL52_13675</name>
    <name evidence="9" type="ORF">SAMN05660875_102213</name>
</gene>
<feature type="transmembrane region" description="Helical" evidence="7">
    <location>
        <begin position="297"/>
        <end position="318"/>
    </location>
</feature>
<dbReference type="Proteomes" id="UP000182276">
    <property type="component" value="Unassembled WGS sequence"/>
</dbReference>
<evidence type="ECO:0000313" key="8">
    <source>
        <dbReference type="EMBL" id="AJE16030.1"/>
    </source>
</evidence>
<reference evidence="10" key="1">
    <citation type="submission" date="2014-03" db="EMBL/GenBank/DDBJ databases">
        <title>Complete genome of Pseudomonas balearica DSM 6083T, a sewage water isolate from an enrichment with 2-methylnaphthalene.</title>
        <authorList>
            <person name="Salva-Serra F."/>
            <person name="Jaen-Luchoro D."/>
            <person name="Busquets A."/>
            <person name="Pena A."/>
            <person name="Gomila M."/>
            <person name="Bosch R."/>
            <person name="Nogales B."/>
            <person name="Garcia-Valdes E."/>
            <person name="Lalucat J."/>
            <person name="Bennasar A."/>
        </authorList>
    </citation>
    <scope>NUCLEOTIDE SEQUENCE [LARGE SCALE GENOMIC DNA]</scope>
    <source>
        <strain evidence="10">DSM 6083</strain>
    </source>
</reference>
<sequence length="451" mass="50714">MADTPHFLPPQLPLGAVSELAIDTPLHFRHRASWWVAFAIGCALLGLFFLAVGNLLLRGVGIFGNNNSVNWGLPILNYMWWLGIGHAGTFISALLLLIDRPWRNSLNRLAELMTLLAVICAGIFPILHLGRPWLFYWSAPYPATMDVWPQFRSPTAWDFFAVLAYLLFSLLFLYVGAIPDFACARDRATRRVQQVVFGLLALGWRGAGSHWVRWRRCYRFLALLAVPLVFAVSSSYSFLLALGDPSGWHSTVFPPYFVAGAVFSGFALVAIIACSVRHLLHFETLITPRHLDMLGKLLLATGLMTAYGYVADIFVAFYSGRHHEILVTQARLGGYTAWSFWLAILCNVVILQALWSRRVRTRPRLLCLVSAAVLVGMWCERYMLIVTPETHPHMPSMSSEAYLPTVWDWALLAGTFGLFLVPLLLFIRFVPMVSAMEVKEVLHRYRGGEDG</sequence>
<protein>
    <submittedName>
        <fullName evidence="8">Hydrogenase</fullName>
    </submittedName>
    <submittedName>
        <fullName evidence="9">Prokaryotic molybdopterin-containing oxidoreductase family, membrane subunit</fullName>
    </submittedName>
</protein>
<feature type="transmembrane region" description="Helical" evidence="7">
    <location>
        <begin position="365"/>
        <end position="386"/>
    </location>
</feature>
<evidence type="ECO:0000256" key="1">
    <source>
        <dbReference type="ARBA" id="ARBA00004651"/>
    </source>
</evidence>
<accession>A0A8D4C3E2</accession>
<feature type="transmembrane region" description="Helical" evidence="7">
    <location>
        <begin position="338"/>
        <end position="356"/>
    </location>
</feature>
<evidence type="ECO:0000256" key="6">
    <source>
        <dbReference type="ARBA" id="ARBA00023136"/>
    </source>
</evidence>
<comment type="similarity">
    <text evidence="2">Belongs to the NrfD family.</text>
</comment>
<reference evidence="9 11" key="2">
    <citation type="submission" date="2016-10" db="EMBL/GenBank/DDBJ databases">
        <authorList>
            <person name="Varghese N."/>
            <person name="Submissions S."/>
        </authorList>
    </citation>
    <scope>NUCLEOTIDE SEQUENCE [LARGE SCALE GENOMIC DNA]</scope>
    <source>
        <strain evidence="9 11">DSM 6083</strain>
    </source>
</reference>
<dbReference type="AlphaFoldDB" id="A0A8D4C3E2"/>
<dbReference type="KEGG" id="pbm:CL52_13675"/>
<dbReference type="RefSeq" id="WP_041109246.1">
    <property type="nucleotide sequence ID" value="NZ_CP007511.1"/>
</dbReference>
<comment type="subcellular location">
    <subcellularLocation>
        <location evidence="1">Cell membrane</location>
        <topology evidence="1">Multi-pass membrane protein</topology>
    </subcellularLocation>
</comment>
<proteinExistence type="inferred from homology"/>
<keyword evidence="5 7" id="KW-1133">Transmembrane helix</keyword>
<evidence type="ECO:0000256" key="3">
    <source>
        <dbReference type="ARBA" id="ARBA00022475"/>
    </source>
</evidence>
<feature type="transmembrane region" description="Helical" evidence="7">
    <location>
        <begin position="406"/>
        <end position="427"/>
    </location>
</feature>
<evidence type="ECO:0000256" key="7">
    <source>
        <dbReference type="SAM" id="Phobius"/>
    </source>
</evidence>
<evidence type="ECO:0000313" key="10">
    <source>
        <dbReference type="Proteomes" id="UP000031271"/>
    </source>
</evidence>
<dbReference type="PANTHER" id="PTHR43044">
    <property type="match status" value="1"/>
</dbReference>
<keyword evidence="11" id="KW-1185">Reference proteome</keyword>
<keyword evidence="3" id="KW-1003">Cell membrane</keyword>
<dbReference type="Pfam" id="PF03916">
    <property type="entry name" value="NrfD"/>
    <property type="match status" value="1"/>
</dbReference>
<feature type="transmembrane region" description="Helical" evidence="7">
    <location>
        <begin position="34"/>
        <end position="58"/>
    </location>
</feature>
<reference evidence="8 10" key="3">
    <citation type="journal article" name="Genome Announc.">
        <title>Complete Genome Sequence of Pseudomonas balearica DSM 6083T.</title>
        <authorList>
            <person name="Bennasar-Figueras A."/>
            <person name="Salva-Serra F."/>
            <person name="Jaen-Luchoro D."/>
            <person name="Segui C."/>
            <person name="Aliaga F."/>
            <person name="Busquets A."/>
            <person name="Gomila M."/>
            <person name="Moore E.R."/>
            <person name="Lalucat J."/>
        </authorList>
    </citation>
    <scope>NUCLEOTIDE SEQUENCE [LARGE SCALE GENOMIC DNA]</scope>
    <source>
        <strain evidence="10">DSM 6083</strain>
        <strain evidence="8">DSM6083</strain>
    </source>
</reference>
<feature type="transmembrane region" description="Helical" evidence="7">
    <location>
        <begin position="110"/>
        <end position="136"/>
    </location>
</feature>
<dbReference type="InterPro" id="IPR005614">
    <property type="entry name" value="NrfD-like"/>
</dbReference>
<dbReference type="EMBL" id="FNHO01000002">
    <property type="protein sequence ID" value="SDM09827.1"/>
    <property type="molecule type" value="Genomic_DNA"/>
</dbReference>
<dbReference type="GeneID" id="77260951"/>
<evidence type="ECO:0000313" key="9">
    <source>
        <dbReference type="EMBL" id="SDM09827.1"/>
    </source>
</evidence>
<evidence type="ECO:0000256" key="2">
    <source>
        <dbReference type="ARBA" id="ARBA00008929"/>
    </source>
</evidence>
<evidence type="ECO:0000256" key="4">
    <source>
        <dbReference type="ARBA" id="ARBA00022692"/>
    </source>
</evidence>
<feature type="transmembrane region" description="Helical" evidence="7">
    <location>
        <begin position="220"/>
        <end position="243"/>
    </location>
</feature>
<feature type="transmembrane region" description="Helical" evidence="7">
    <location>
        <begin position="156"/>
        <end position="177"/>
    </location>
</feature>
<dbReference type="Proteomes" id="UP000031271">
    <property type="component" value="Chromosome"/>
</dbReference>
<organism evidence="8 10">
    <name type="scientific">Stutzerimonas balearica DSM 6083</name>
    <dbReference type="NCBI Taxonomy" id="1123016"/>
    <lineage>
        <taxon>Bacteria</taxon>
        <taxon>Pseudomonadati</taxon>
        <taxon>Pseudomonadota</taxon>
        <taxon>Gammaproteobacteria</taxon>
        <taxon>Pseudomonadales</taxon>
        <taxon>Pseudomonadaceae</taxon>
        <taxon>Stutzerimonas</taxon>
    </lineage>
</organism>
<evidence type="ECO:0000313" key="11">
    <source>
        <dbReference type="Proteomes" id="UP000182276"/>
    </source>
</evidence>
<keyword evidence="4 7" id="KW-0812">Transmembrane</keyword>